<dbReference type="InterPro" id="IPR027417">
    <property type="entry name" value="P-loop_NTPase"/>
</dbReference>
<sequence length="971" mass="109877">MASQPNSSAKKKEEKGKNIQVVVRCRPFNLAERKANAHSVVECDHVRKEVSVRTGGLADKSSRKTYTFDMVFGASTKQIDVYRSVVCPILDEVIMGYNCTIFAYGQTGTGKTFTMEGERSPNEEYTWEEDPLAGIIPRTLHQIFEKLTDNGTEFSVKVSLLEIYNEELFDLLNPSSDVSERLQMFDDPRNKRGVIIKGLEEITVHNKDEVYQILEKGAAKRTTAATLMNAYSSRSHSVFSVTIHMKETTIDGEELVKIGKLNLETLSTLEYAHRAKNILNKPEVNQKLTKRALIKEYTEEIERLKRDLAAAREKNGVYISEENFRAMSGKLTVQEEQIVELIEKIGAVEEELSRVTELFMDSKNELDQCKSDLQNKTQELKTTQKHLQETKLQLVEEEYITSALEITEEKLHDAASRLLTTVEETTKDVSGLHSKLDRKKAIDRHNAEAQDIFGKNLNSLFSNMEELIKDSSSKQKAMLEVHKTLFGNLLSSSVSALDTITTTALGSLTSVPENVSIRVSQISDMILKEQSFAAECKIILQTLIDVLKTDLLTSLETVLSPTVVSILKINSQLKHIFKTSLTVASKIEDKKKEMDGFLSTLCNNLHELQEKTVSSLAESQKLCENLTEDLKRTKKIHSQELCQLIDLWAERFCALEEKCDNIQKPLSSIQENAQQKSKDIISKTTSYGTQFCADCDGLSQELRHFNQEGSKLVEESMKHCDKLNSNLEVVSQETEQRCEALNTSTLSFSEQWVSCLNKRDEELQNLLEVVNQDCEASSSEITEKLTEHKAANENQRNIIFGQITTDEEKLMAQSLELNETIKIGLTKLNCFLQQDLKLDIPTGMTPQRKNYLYPSTLVRTEPREQLLDQLKRKQPELLMMLKCSENNKEEISQDLDEEKSVLGHSIEEPVSQESSKDASVDCSSSGGIPFFQHKKSHGKDKENRGINSVERPKVEETTEHSVTRSRLPLRA</sequence>
<feature type="coiled-coil region" evidence="8">
    <location>
        <begin position="287"/>
        <end position="393"/>
    </location>
</feature>
<keyword evidence="8" id="KW-0175">Coiled coil</keyword>
<dbReference type="PRINTS" id="PR00380">
    <property type="entry name" value="KINESINHEAVY"/>
</dbReference>
<evidence type="ECO:0000256" key="2">
    <source>
        <dbReference type="ARBA" id="ARBA00022490"/>
    </source>
</evidence>
<evidence type="ECO:0000256" key="6">
    <source>
        <dbReference type="ARBA" id="ARBA00023212"/>
    </source>
</evidence>
<evidence type="ECO:0000256" key="5">
    <source>
        <dbReference type="ARBA" id="ARBA00023175"/>
    </source>
</evidence>
<dbReference type="InterPro" id="IPR047149">
    <property type="entry name" value="KIF11-like"/>
</dbReference>
<feature type="binding site" evidence="7">
    <location>
        <begin position="105"/>
        <end position="112"/>
    </location>
    <ligand>
        <name>ATP</name>
        <dbReference type="ChEBI" id="CHEBI:30616"/>
    </ligand>
</feature>
<feature type="region of interest" description="Disordered" evidence="9">
    <location>
        <begin position="907"/>
        <end position="971"/>
    </location>
</feature>
<evidence type="ECO:0000256" key="8">
    <source>
        <dbReference type="SAM" id="Coils"/>
    </source>
</evidence>
<dbReference type="SMART" id="SM00129">
    <property type="entry name" value="KISc"/>
    <property type="match status" value="1"/>
</dbReference>
<dbReference type="AlphaFoldDB" id="A0A8I3P403"/>
<evidence type="ECO:0000256" key="4">
    <source>
        <dbReference type="ARBA" id="ARBA00022840"/>
    </source>
</evidence>
<keyword evidence="2" id="KW-0963">Cytoplasm</keyword>
<dbReference type="OrthoDB" id="3176171at2759"/>
<keyword evidence="11" id="KW-1185">Reference proteome</keyword>
<dbReference type="SUPFAM" id="SSF52540">
    <property type="entry name" value="P-loop containing nucleoside triphosphate hydrolases"/>
    <property type="match status" value="1"/>
</dbReference>
<dbReference type="PROSITE" id="PS50067">
    <property type="entry name" value="KINESIN_MOTOR_2"/>
    <property type="match status" value="1"/>
</dbReference>
<feature type="compositionally biased region" description="Basic and acidic residues" evidence="9">
    <location>
        <begin position="939"/>
        <end position="962"/>
    </location>
</feature>
<protein>
    <submittedName>
        <fullName evidence="10">Kinesin family member 11</fullName>
    </submittedName>
</protein>
<reference evidence="10" key="2">
    <citation type="submission" date="2025-08" db="UniProtKB">
        <authorList>
            <consortium name="Ensembl"/>
        </authorList>
    </citation>
    <scope>IDENTIFICATION</scope>
    <source>
        <strain evidence="10">Boxer</strain>
    </source>
</reference>
<keyword evidence="3 7" id="KW-0547">Nucleotide-binding</keyword>
<reference evidence="10" key="1">
    <citation type="submission" date="2020-03" db="EMBL/GenBank/DDBJ databases">
        <title>Long-read based genome assembly of a Labrador retriever dog.</title>
        <authorList>
            <person name="Eory L."/>
            <person name="Zhang W."/>
            <person name="Schoenebeck J."/>
        </authorList>
    </citation>
    <scope>NUCLEOTIDE SEQUENCE [LARGE SCALE GENOMIC DNA]</scope>
    <source>
        <strain evidence="10">Labrador retriever</strain>
    </source>
</reference>
<evidence type="ECO:0000256" key="1">
    <source>
        <dbReference type="ARBA" id="ARBA00004186"/>
    </source>
</evidence>
<dbReference type="GO" id="GO:0007018">
    <property type="term" value="P:microtubule-based movement"/>
    <property type="evidence" value="ECO:0007669"/>
    <property type="project" value="InterPro"/>
</dbReference>
<dbReference type="GeneTree" id="ENSGT00940000155921"/>
<dbReference type="Pfam" id="PF13931">
    <property type="entry name" value="Microtub_bind"/>
    <property type="match status" value="1"/>
</dbReference>
<keyword evidence="5 7" id="KW-0505">Motor protein</keyword>
<dbReference type="PANTHER" id="PTHR47970:SF26">
    <property type="entry name" value="KINESIN-LIKE PROTEIN KIF11"/>
    <property type="match status" value="1"/>
</dbReference>
<organism evidence="10 11">
    <name type="scientific">Canis lupus familiaris</name>
    <name type="common">Dog</name>
    <name type="synonym">Canis familiaris</name>
    <dbReference type="NCBI Taxonomy" id="9615"/>
    <lineage>
        <taxon>Eukaryota</taxon>
        <taxon>Metazoa</taxon>
        <taxon>Chordata</taxon>
        <taxon>Craniata</taxon>
        <taxon>Vertebrata</taxon>
        <taxon>Euteleostomi</taxon>
        <taxon>Mammalia</taxon>
        <taxon>Eutheria</taxon>
        <taxon>Laurasiatheria</taxon>
        <taxon>Carnivora</taxon>
        <taxon>Caniformia</taxon>
        <taxon>Canidae</taxon>
        <taxon>Canis</taxon>
    </lineage>
</organism>
<evidence type="ECO:0000313" key="10">
    <source>
        <dbReference type="Ensembl" id="ENSCAFP00845023843.1"/>
    </source>
</evidence>
<dbReference type="InterPro" id="IPR025901">
    <property type="entry name" value="Kinesin-assoc_MT-bd_dom"/>
</dbReference>
<comment type="subcellular location">
    <subcellularLocation>
        <location evidence="1">Cytoplasm</location>
        <location evidence="1">Cytoskeleton</location>
        <location evidence="1">Spindle</location>
    </subcellularLocation>
</comment>
<dbReference type="GO" id="GO:0008017">
    <property type="term" value="F:microtubule binding"/>
    <property type="evidence" value="ECO:0007669"/>
    <property type="project" value="InterPro"/>
</dbReference>
<evidence type="ECO:0000256" key="3">
    <source>
        <dbReference type="ARBA" id="ARBA00022741"/>
    </source>
</evidence>
<keyword evidence="6" id="KW-0206">Cytoskeleton</keyword>
<proteinExistence type="inferred from homology"/>
<dbReference type="GO" id="GO:0005524">
    <property type="term" value="F:ATP binding"/>
    <property type="evidence" value="ECO:0007669"/>
    <property type="project" value="UniProtKB-UniRule"/>
</dbReference>
<gene>
    <name evidence="10" type="primary">KIF11</name>
</gene>
<name>A0A8I3P403_CANLF</name>
<evidence type="ECO:0000256" key="7">
    <source>
        <dbReference type="PROSITE-ProRule" id="PRU00283"/>
    </source>
</evidence>
<dbReference type="Pfam" id="PF00225">
    <property type="entry name" value="Kinesin"/>
    <property type="match status" value="1"/>
</dbReference>
<dbReference type="Proteomes" id="UP000805418">
    <property type="component" value="Chromosome 28"/>
</dbReference>
<dbReference type="InterPro" id="IPR001752">
    <property type="entry name" value="Kinesin_motor_dom"/>
</dbReference>
<dbReference type="GO" id="GO:0005819">
    <property type="term" value="C:spindle"/>
    <property type="evidence" value="ECO:0007669"/>
    <property type="project" value="UniProtKB-SubCell"/>
</dbReference>
<accession>A0A8I3P403</accession>
<dbReference type="SUPFAM" id="SSF58113">
    <property type="entry name" value="Apolipoprotein A-I"/>
    <property type="match status" value="1"/>
</dbReference>
<dbReference type="PANTHER" id="PTHR47970">
    <property type="entry name" value="KINESIN-LIKE PROTEIN KIF11"/>
    <property type="match status" value="1"/>
</dbReference>
<keyword evidence="4 7" id="KW-0067">ATP-binding</keyword>
<comment type="similarity">
    <text evidence="7">Belongs to the TRAFAC class myosin-kinesin ATPase superfamily. Kinesin family.</text>
</comment>
<dbReference type="Ensembl" id="ENSCAFT00845030401.1">
    <property type="protein sequence ID" value="ENSCAFP00845023843.1"/>
    <property type="gene ID" value="ENSCAFG00845017021.1"/>
</dbReference>
<dbReference type="Gene3D" id="3.40.850.10">
    <property type="entry name" value="Kinesin motor domain"/>
    <property type="match status" value="2"/>
</dbReference>
<evidence type="ECO:0000256" key="9">
    <source>
        <dbReference type="SAM" id="MobiDB-lite"/>
    </source>
</evidence>
<evidence type="ECO:0000313" key="11">
    <source>
        <dbReference type="Proteomes" id="UP000805418"/>
    </source>
</evidence>
<dbReference type="InterPro" id="IPR036961">
    <property type="entry name" value="Kinesin_motor_dom_sf"/>
</dbReference>
<dbReference type="GO" id="GO:0003777">
    <property type="term" value="F:microtubule motor activity"/>
    <property type="evidence" value="ECO:0007669"/>
    <property type="project" value="InterPro"/>
</dbReference>
<reference evidence="10" key="3">
    <citation type="submission" date="2025-09" db="UniProtKB">
        <authorList>
            <consortium name="Ensembl"/>
        </authorList>
    </citation>
    <scope>IDENTIFICATION</scope>
    <source>
        <strain evidence="10">Boxer</strain>
    </source>
</reference>